<organism evidence="1 2">
    <name type="scientific">Linum tenue</name>
    <dbReference type="NCBI Taxonomy" id="586396"/>
    <lineage>
        <taxon>Eukaryota</taxon>
        <taxon>Viridiplantae</taxon>
        <taxon>Streptophyta</taxon>
        <taxon>Embryophyta</taxon>
        <taxon>Tracheophyta</taxon>
        <taxon>Spermatophyta</taxon>
        <taxon>Magnoliopsida</taxon>
        <taxon>eudicotyledons</taxon>
        <taxon>Gunneridae</taxon>
        <taxon>Pentapetalae</taxon>
        <taxon>rosids</taxon>
        <taxon>fabids</taxon>
        <taxon>Malpighiales</taxon>
        <taxon>Linaceae</taxon>
        <taxon>Linum</taxon>
    </lineage>
</organism>
<dbReference type="AlphaFoldDB" id="A0AAV0Q1N2"/>
<sequence length="60" mass="6730">MIPIGSIVKLELLEEEGIEVGKKNGGKWLSMESSLRRLLWRLISLKPVVGNEGSKHQCEL</sequence>
<name>A0AAV0Q1N2_9ROSI</name>
<evidence type="ECO:0000313" key="2">
    <source>
        <dbReference type="Proteomes" id="UP001154282"/>
    </source>
</evidence>
<protein>
    <submittedName>
        <fullName evidence="1">Uncharacterized protein</fullName>
    </submittedName>
</protein>
<proteinExistence type="predicted"/>
<reference evidence="1" key="1">
    <citation type="submission" date="2022-08" db="EMBL/GenBank/DDBJ databases">
        <authorList>
            <person name="Gutierrez-Valencia J."/>
        </authorList>
    </citation>
    <scope>NUCLEOTIDE SEQUENCE</scope>
</reference>
<keyword evidence="2" id="KW-1185">Reference proteome</keyword>
<dbReference type="Proteomes" id="UP001154282">
    <property type="component" value="Unassembled WGS sequence"/>
</dbReference>
<gene>
    <name evidence="1" type="ORF">LITE_LOCUS40807</name>
</gene>
<accession>A0AAV0Q1N2</accession>
<comment type="caution">
    <text evidence="1">The sequence shown here is derived from an EMBL/GenBank/DDBJ whole genome shotgun (WGS) entry which is preliminary data.</text>
</comment>
<evidence type="ECO:0000313" key="1">
    <source>
        <dbReference type="EMBL" id="CAI0476502.1"/>
    </source>
</evidence>
<dbReference type="EMBL" id="CAMGYJ010000009">
    <property type="protein sequence ID" value="CAI0476502.1"/>
    <property type="molecule type" value="Genomic_DNA"/>
</dbReference>